<dbReference type="Pfam" id="PF16901">
    <property type="entry name" value="DAO_C"/>
    <property type="match status" value="1"/>
</dbReference>
<evidence type="ECO:0000313" key="9">
    <source>
        <dbReference type="Proteomes" id="UP000050783"/>
    </source>
</evidence>
<dbReference type="EC" id="1.1.5.3" evidence="8"/>
<dbReference type="InterPro" id="IPR000447">
    <property type="entry name" value="G3P_DH_FAD-dep"/>
</dbReference>
<reference evidence="8 9" key="1">
    <citation type="submission" date="2015-09" db="EMBL/GenBank/DDBJ databases">
        <authorList>
            <consortium name="Swine Surveillance"/>
        </authorList>
    </citation>
    <scope>NUCLEOTIDE SEQUENCE [LARGE SCALE GENOMIC DNA]</scope>
    <source>
        <strain evidence="8 9">CECT 4292</strain>
    </source>
</reference>
<dbReference type="OrthoDB" id="9766796at2"/>
<comment type="cofactor">
    <cofactor evidence="1">
        <name>FAD</name>
        <dbReference type="ChEBI" id="CHEBI:57692"/>
    </cofactor>
</comment>
<evidence type="ECO:0000256" key="1">
    <source>
        <dbReference type="ARBA" id="ARBA00001974"/>
    </source>
</evidence>
<evidence type="ECO:0000256" key="3">
    <source>
        <dbReference type="ARBA" id="ARBA00022630"/>
    </source>
</evidence>
<evidence type="ECO:0000259" key="7">
    <source>
        <dbReference type="Pfam" id="PF16901"/>
    </source>
</evidence>
<organism evidence="8 9">
    <name type="scientific">Ruegeria atlantica</name>
    <dbReference type="NCBI Taxonomy" id="81569"/>
    <lineage>
        <taxon>Bacteria</taxon>
        <taxon>Pseudomonadati</taxon>
        <taxon>Pseudomonadota</taxon>
        <taxon>Alphaproteobacteria</taxon>
        <taxon>Rhodobacterales</taxon>
        <taxon>Roseobacteraceae</taxon>
        <taxon>Ruegeria</taxon>
    </lineage>
</organism>
<dbReference type="PRINTS" id="PR01001">
    <property type="entry name" value="FADG3PDH"/>
</dbReference>
<feature type="domain" description="Alpha-glycerophosphate oxidase C-terminal" evidence="7">
    <location>
        <begin position="416"/>
        <end position="539"/>
    </location>
</feature>
<keyword evidence="4" id="KW-0274">FAD</keyword>
<protein>
    <submittedName>
        <fullName evidence="8">Aerobic glycerol-3-phosphate dehydrogenase</fullName>
        <ecNumber evidence="8">1.1.5.3</ecNumber>
    </submittedName>
</protein>
<dbReference type="EMBL" id="CYPU01000054">
    <property type="protein sequence ID" value="CUH49033.1"/>
    <property type="molecule type" value="Genomic_DNA"/>
</dbReference>
<dbReference type="PANTHER" id="PTHR11985">
    <property type="entry name" value="GLYCEROL-3-PHOSPHATE DEHYDROGENASE"/>
    <property type="match status" value="1"/>
</dbReference>
<proteinExistence type="inferred from homology"/>
<dbReference type="SUPFAM" id="SSF51905">
    <property type="entry name" value="FAD/NAD(P)-binding domain"/>
    <property type="match status" value="1"/>
</dbReference>
<dbReference type="InterPro" id="IPR038299">
    <property type="entry name" value="DAO_C_sf"/>
</dbReference>
<dbReference type="RefSeq" id="WP_058278502.1">
    <property type="nucleotide sequence ID" value="NZ_CYPU01000054.1"/>
</dbReference>
<keyword evidence="3" id="KW-0285">Flavoprotein</keyword>
<sequence length="574" mass="62566">MSKTRQDRLDAIARDPAFDVVVIGGGVNGIGTFRDLSLQGLRVLLVERNDFSSGCSAAPSRMIHGGLRYLENGEFSLVQESLRERDVLLSNAAHMVHPLPTVVPVTSVFSGMFNAAAGFFGWSGKPARRGALPIKLGLSLYDWITRKRRALPRHKFHSAAATHREWPALTTAARFSAVFYDAAITHPERLCIEMIADTEATASECIAVNYAGLTPLGDGFVLTCQRSGRKLAVQPRTIVNATGAWLDSTAASLGNGAAERMVSGTKGSHVIVENQQLLKALNGHMVYFENADGRVCIAFPFQGNVLAGSTDIRVDKACRVRCEDDEMDYILGSLQSVFPEINVSPDDVLFSFSGIRPLPQSDQDFTGRISRGHFIKRLDGKVPQFCMIGGKWTTFRAFAEDAADLVLAELSHERRCKTEALAIGGGRDFLRGAGVLERDLVQNYAISPDRATHLVSHYGSAAAAMQDVCSNGTPDVPLAVGSPYSTNEIAHLIRTEQVEDLSDIVLRRTALAITGAISMELIEVLAEILAAERGLSPKEIGDQQICLIEELSDYYGVSPQMLTERNNQWRKQCV</sequence>
<dbReference type="GO" id="GO:0046168">
    <property type="term" value="P:glycerol-3-phosphate catabolic process"/>
    <property type="evidence" value="ECO:0007669"/>
    <property type="project" value="TreeGrafter"/>
</dbReference>
<feature type="domain" description="FAD dependent oxidoreductase" evidence="6">
    <location>
        <begin position="19"/>
        <end position="368"/>
    </location>
</feature>
<dbReference type="PANTHER" id="PTHR11985:SF15">
    <property type="entry name" value="GLYCEROL-3-PHOSPHATE DEHYDROGENASE, MITOCHONDRIAL"/>
    <property type="match status" value="1"/>
</dbReference>
<dbReference type="Gene3D" id="3.30.9.10">
    <property type="entry name" value="D-Amino Acid Oxidase, subunit A, domain 2"/>
    <property type="match status" value="1"/>
</dbReference>
<dbReference type="STRING" id="81569.RUM4293_00147"/>
<evidence type="ECO:0000256" key="2">
    <source>
        <dbReference type="ARBA" id="ARBA00007330"/>
    </source>
</evidence>
<dbReference type="GO" id="GO:0004368">
    <property type="term" value="F:glycerol-3-phosphate dehydrogenase (quinone) activity"/>
    <property type="evidence" value="ECO:0007669"/>
    <property type="project" value="UniProtKB-EC"/>
</dbReference>
<dbReference type="Gene3D" id="1.10.8.870">
    <property type="entry name" value="Alpha-glycerophosphate oxidase, cap domain"/>
    <property type="match status" value="1"/>
</dbReference>
<gene>
    <name evidence="8" type="primary">glpD_2</name>
    <name evidence="8" type="ORF">RUA4292_03227</name>
</gene>
<dbReference type="InterPro" id="IPR031656">
    <property type="entry name" value="DAO_C"/>
</dbReference>
<dbReference type="AlphaFoldDB" id="A0A0P1EFV4"/>
<dbReference type="Gene3D" id="3.50.50.60">
    <property type="entry name" value="FAD/NAD(P)-binding domain"/>
    <property type="match status" value="1"/>
</dbReference>
<evidence type="ECO:0000313" key="8">
    <source>
        <dbReference type="EMBL" id="CUH49033.1"/>
    </source>
</evidence>
<accession>A0A0P1EFV4</accession>
<keyword evidence="5 8" id="KW-0560">Oxidoreductase</keyword>
<name>A0A0P1EFV4_9RHOB</name>
<comment type="similarity">
    <text evidence="2">Belongs to the FAD-dependent glycerol-3-phosphate dehydrogenase family.</text>
</comment>
<evidence type="ECO:0000256" key="5">
    <source>
        <dbReference type="ARBA" id="ARBA00023002"/>
    </source>
</evidence>
<dbReference type="GeneID" id="55494387"/>
<dbReference type="Pfam" id="PF01266">
    <property type="entry name" value="DAO"/>
    <property type="match status" value="1"/>
</dbReference>
<dbReference type="InterPro" id="IPR006076">
    <property type="entry name" value="FAD-dep_OxRdtase"/>
</dbReference>
<dbReference type="InterPro" id="IPR036188">
    <property type="entry name" value="FAD/NAD-bd_sf"/>
</dbReference>
<evidence type="ECO:0000259" key="6">
    <source>
        <dbReference type="Pfam" id="PF01266"/>
    </source>
</evidence>
<evidence type="ECO:0000256" key="4">
    <source>
        <dbReference type="ARBA" id="ARBA00022827"/>
    </source>
</evidence>
<dbReference type="Proteomes" id="UP000050783">
    <property type="component" value="Unassembled WGS sequence"/>
</dbReference>